<dbReference type="VEuPathDB" id="FungiDB:FUN_001622"/>
<dbReference type="Pfam" id="PF00400">
    <property type="entry name" value="WD40"/>
    <property type="match status" value="2"/>
</dbReference>
<dbReference type="GO" id="GO:0003723">
    <property type="term" value="F:RNA binding"/>
    <property type="evidence" value="ECO:0007669"/>
    <property type="project" value="TreeGrafter"/>
</dbReference>
<dbReference type="GO" id="GO:0000462">
    <property type="term" value="P:maturation of SSU-rRNA from tricistronic rRNA transcript (SSU-rRNA, 5.8S rRNA, LSU-rRNA)"/>
    <property type="evidence" value="ECO:0007669"/>
    <property type="project" value="InterPro"/>
</dbReference>
<reference evidence="2 3" key="1">
    <citation type="submission" date="2016-04" db="EMBL/GenBank/DDBJ databases">
        <title>Genome analyses suggest a sexual origin of heterokaryosis in a supposedly ancient asexual fungus.</title>
        <authorList>
            <person name="Ropars J."/>
            <person name="Sedzielewska K."/>
            <person name="Noel J."/>
            <person name="Charron P."/>
            <person name="Farinelli L."/>
            <person name="Marton T."/>
            <person name="Kruger M."/>
            <person name="Pelin A."/>
            <person name="Brachmann A."/>
            <person name="Corradi N."/>
        </authorList>
    </citation>
    <scope>NUCLEOTIDE SEQUENCE [LARGE SCALE GENOMIC DNA]</scope>
    <source>
        <strain evidence="2 3">C2</strain>
    </source>
</reference>
<dbReference type="PANTHER" id="PTHR44163:SF1">
    <property type="entry name" value="U3 SMALL NUCLEOLAR RNA-ASSOCIATED PROTEIN 4 HOMOLOG"/>
    <property type="match status" value="1"/>
</dbReference>
<dbReference type="PROSITE" id="PS50082">
    <property type="entry name" value="WD_REPEATS_2"/>
    <property type="match status" value="1"/>
</dbReference>
<dbReference type="PANTHER" id="PTHR44163">
    <property type="entry name" value="U3 SMALL NUCLEOLAR RNA-ASSOCIATED PROTEIN 4 HOMOLOG"/>
    <property type="match status" value="1"/>
</dbReference>
<dbReference type="InterPro" id="IPR036322">
    <property type="entry name" value="WD40_repeat_dom_sf"/>
</dbReference>
<dbReference type="SMART" id="SM00320">
    <property type="entry name" value="WD40"/>
    <property type="match status" value="9"/>
</dbReference>
<feature type="repeat" description="WD" evidence="1">
    <location>
        <begin position="167"/>
        <end position="208"/>
    </location>
</feature>
<dbReference type="Gene3D" id="2.130.10.10">
    <property type="entry name" value="YVTN repeat-like/Quinoprotein amine dehydrogenase"/>
    <property type="match status" value="3"/>
</dbReference>
<dbReference type="InterPro" id="IPR015943">
    <property type="entry name" value="WD40/YVTN_repeat-like_dom_sf"/>
</dbReference>
<accession>A0A2N1NVR0</accession>
<evidence type="ECO:0000313" key="3">
    <source>
        <dbReference type="Proteomes" id="UP000233469"/>
    </source>
</evidence>
<keyword evidence="1" id="KW-0853">WD repeat</keyword>
<protein>
    <submittedName>
        <fullName evidence="2">WD40 repeat-like protein</fullName>
    </submittedName>
</protein>
<dbReference type="Proteomes" id="UP000233469">
    <property type="component" value="Unassembled WGS sequence"/>
</dbReference>
<reference evidence="2 3" key="2">
    <citation type="submission" date="2017-10" db="EMBL/GenBank/DDBJ databases">
        <title>Extensive intraspecific genome diversity in a model arbuscular mycorrhizal fungus.</title>
        <authorList>
            <person name="Chen E.C.H."/>
            <person name="Morin E."/>
            <person name="Baudet D."/>
            <person name="Noel J."/>
            <person name="Ndikumana S."/>
            <person name="Charron P."/>
            <person name="St-Onge C."/>
            <person name="Giorgi J."/>
            <person name="Grigoriev I.V."/>
            <person name="Roux C."/>
            <person name="Martin F.M."/>
            <person name="Corradi N."/>
        </authorList>
    </citation>
    <scope>NUCLEOTIDE SEQUENCE [LARGE SCALE GENOMIC DNA]</scope>
    <source>
        <strain evidence="2 3">C2</strain>
    </source>
</reference>
<dbReference type="VEuPathDB" id="FungiDB:RhiirFUN_026322"/>
<sequence>MEIHRCRFVEYMPSAINALAFTTGTARPLVACGRANGDIEIWNPFSWHLEKRILGELNTSVESIIWVHKLSLTETDKIIYSTKDEQEKALKELANKSPRLFSGSANGLIIEWDTTKLKSKKFINSHGGAIWCMAVNHANTLLAIGCDDGGVRIFEITDDGLSLVKNYDRKEAKVTSIAWDKEDKYIVFGTSNSLIIKWDVEQGREILRITPDKNSRKETIVWAIQVLNGDSLGYVCFWEGTFGTMKQKLGGHDADVLCLVSNMDGTMVYSSGVDRKCVLYRIVPKPKSYGRDNSVNEKYWVKVGYSRHHMHDVKALAICEERGVNSVISGGVDTTMVFAPTLNFPKSKYYRVPYVPLKPMINMSKSKKLIMFRSNDHIKIWRLGKDQFKQKIPRLELVEPQKAILEIKLKGNNQLMASSISENGEWIAVSDVERIKLFKDDNPVHSNHLKVRKIKDFPQVTIDGRNVGANLLGFVPNGSKLVVAFMNSEIVVFGLEIDEEDDVYITVLERFDDYSTKPDCEPLTSLTISEDGKWLATGDLLNQIYVYNLETLKHHMTINQFSSIHTSLTFNPFEPILVITLTSNQFYLFDLQQKKLTDWSLKYSEKLPQNFLNLKDKIMGCSFNPSSDSMIVWGANYLCLIDFNKCKIKEGTDNNDELICARFNRYQTLMYLNFIKHNQLVVVERSFSSILENLPPSFYKAKYGT</sequence>
<dbReference type="GO" id="GO:0034455">
    <property type="term" value="C:t-UTP complex"/>
    <property type="evidence" value="ECO:0007669"/>
    <property type="project" value="TreeGrafter"/>
</dbReference>
<dbReference type="SUPFAM" id="SSF50978">
    <property type="entry name" value="WD40 repeat-like"/>
    <property type="match status" value="2"/>
</dbReference>
<dbReference type="VEuPathDB" id="FungiDB:RhiirA1_494577"/>
<dbReference type="EMBL" id="LLXL01000101">
    <property type="protein sequence ID" value="PKK77973.1"/>
    <property type="molecule type" value="Genomic_DNA"/>
</dbReference>
<comment type="caution">
    <text evidence="2">The sequence shown here is derived from an EMBL/GenBank/DDBJ whole genome shotgun (WGS) entry which is preliminary data.</text>
</comment>
<dbReference type="AlphaFoldDB" id="A0A2N1NVR0"/>
<dbReference type="GO" id="GO:0032040">
    <property type="term" value="C:small-subunit processome"/>
    <property type="evidence" value="ECO:0007669"/>
    <property type="project" value="TreeGrafter"/>
</dbReference>
<dbReference type="InterPro" id="IPR046351">
    <property type="entry name" value="UTP4"/>
</dbReference>
<evidence type="ECO:0000313" key="2">
    <source>
        <dbReference type="EMBL" id="PKK77973.1"/>
    </source>
</evidence>
<organism evidence="2 3">
    <name type="scientific">Rhizophagus irregularis</name>
    <dbReference type="NCBI Taxonomy" id="588596"/>
    <lineage>
        <taxon>Eukaryota</taxon>
        <taxon>Fungi</taxon>
        <taxon>Fungi incertae sedis</taxon>
        <taxon>Mucoromycota</taxon>
        <taxon>Glomeromycotina</taxon>
        <taxon>Glomeromycetes</taxon>
        <taxon>Glomerales</taxon>
        <taxon>Glomeraceae</taxon>
        <taxon>Rhizophagus</taxon>
    </lineage>
</organism>
<evidence type="ECO:0000256" key="1">
    <source>
        <dbReference type="PROSITE-ProRule" id="PRU00221"/>
    </source>
</evidence>
<proteinExistence type="predicted"/>
<name>A0A2N1NVR0_9GLOM</name>
<dbReference type="InterPro" id="IPR001680">
    <property type="entry name" value="WD40_rpt"/>
</dbReference>
<dbReference type="GO" id="GO:0030686">
    <property type="term" value="C:90S preribosome"/>
    <property type="evidence" value="ECO:0007669"/>
    <property type="project" value="InterPro"/>
</dbReference>
<gene>
    <name evidence="2" type="ORF">RhiirC2_652629</name>
</gene>